<evidence type="ECO:0000259" key="1">
    <source>
        <dbReference type="Pfam" id="PF01370"/>
    </source>
</evidence>
<dbReference type="Proteomes" id="UP000236546">
    <property type="component" value="Unassembled WGS sequence"/>
</dbReference>
<sequence length="104" mass="11120">MAEPAATLPKGSLILITGLTGYIATHVGQQFLKRGYKVRGTVRDLAKAAWLKDDLFSAEHAAGNLELVQVQISEPPMPLALPSKGLMLSLTSPPSPTLTPTRTR</sequence>
<accession>A0A2K0T635</accession>
<evidence type="ECO:0000313" key="3">
    <source>
        <dbReference type="Proteomes" id="UP000236546"/>
    </source>
</evidence>
<dbReference type="Gene3D" id="3.40.50.720">
    <property type="entry name" value="NAD(P)-binding Rossmann-like Domain"/>
    <property type="match status" value="1"/>
</dbReference>
<dbReference type="SUPFAM" id="SSF51735">
    <property type="entry name" value="NAD(P)-binding Rossmann-fold domains"/>
    <property type="match status" value="1"/>
</dbReference>
<reference evidence="2 3" key="1">
    <citation type="submission" date="2017-02" db="EMBL/GenBank/DDBJ databases">
        <title>Genomes of Trichoderma spp. with biocontrol activity.</title>
        <authorList>
            <person name="Gardiner D."/>
            <person name="Kazan K."/>
            <person name="Vos C."/>
            <person name="Harvey P."/>
        </authorList>
    </citation>
    <scope>NUCLEOTIDE SEQUENCE [LARGE SCALE GENOMIC DNA]</scope>
    <source>
        <strain evidence="2 3">A5MH</strain>
    </source>
</reference>
<dbReference type="Pfam" id="PF01370">
    <property type="entry name" value="Epimerase"/>
    <property type="match status" value="1"/>
</dbReference>
<comment type="caution">
    <text evidence="2">The sequence shown here is derived from an EMBL/GenBank/DDBJ whole genome shotgun (WGS) entry which is preliminary data.</text>
</comment>
<dbReference type="EMBL" id="MTYH01000059">
    <property type="protein sequence ID" value="PNP40991.1"/>
    <property type="molecule type" value="Genomic_DNA"/>
</dbReference>
<dbReference type="InterPro" id="IPR001509">
    <property type="entry name" value="Epimerase_deHydtase"/>
</dbReference>
<name>A0A2K0T635_9HYPO</name>
<gene>
    <name evidence="2" type="ORF">TGAMA5MH_06858</name>
</gene>
<organism evidence="2 3">
    <name type="scientific">Trichoderma gamsii</name>
    <dbReference type="NCBI Taxonomy" id="398673"/>
    <lineage>
        <taxon>Eukaryota</taxon>
        <taxon>Fungi</taxon>
        <taxon>Dikarya</taxon>
        <taxon>Ascomycota</taxon>
        <taxon>Pezizomycotina</taxon>
        <taxon>Sordariomycetes</taxon>
        <taxon>Hypocreomycetidae</taxon>
        <taxon>Hypocreales</taxon>
        <taxon>Hypocreaceae</taxon>
        <taxon>Trichoderma</taxon>
    </lineage>
</organism>
<dbReference type="InterPro" id="IPR036291">
    <property type="entry name" value="NAD(P)-bd_dom_sf"/>
</dbReference>
<dbReference type="AlphaFoldDB" id="A0A2K0T635"/>
<evidence type="ECO:0000313" key="2">
    <source>
        <dbReference type="EMBL" id="PNP40991.1"/>
    </source>
</evidence>
<feature type="domain" description="NAD-dependent epimerase/dehydratase" evidence="1">
    <location>
        <begin position="14"/>
        <end position="71"/>
    </location>
</feature>
<proteinExistence type="predicted"/>
<dbReference type="OrthoDB" id="2735536at2759"/>
<protein>
    <recommendedName>
        <fullName evidence="1">NAD-dependent epimerase/dehydratase domain-containing protein</fullName>
    </recommendedName>
</protein>